<evidence type="ECO:0000313" key="2">
    <source>
        <dbReference type="EMBL" id="RKJ89719.1"/>
    </source>
</evidence>
<proteinExistence type="predicted"/>
<dbReference type="EMBL" id="RAWX01000002">
    <property type="protein sequence ID" value="RKJ89719.1"/>
    <property type="molecule type" value="Genomic_DNA"/>
</dbReference>
<dbReference type="Proteomes" id="UP000281725">
    <property type="component" value="Unassembled WGS sequence"/>
</dbReference>
<reference evidence="1 3" key="1">
    <citation type="submission" date="2018-09" db="EMBL/GenBank/DDBJ databases">
        <title>Genome sequencing of Aeromonas veronii MS-17-88.</title>
        <authorList>
            <person name="Tekedar H.C."/>
            <person name="Arick M.A."/>
            <person name="Hsu C.-Y."/>
            <person name="Thrash A."/>
            <person name="Karsi A."/>
            <person name="Lawrence M.L."/>
            <person name="Abdelhamed H."/>
        </authorList>
    </citation>
    <scope>NUCLEOTIDE SEQUENCE [LARGE SCALE GENOMIC DNA]</scope>
    <source>
        <strain evidence="1 3">MS 17-88</strain>
    </source>
</reference>
<protein>
    <submittedName>
        <fullName evidence="1">Uncharacterized protein</fullName>
    </submittedName>
</protein>
<accession>A0A3A9IDC9</accession>
<gene>
    <name evidence="1" type="ORF">D6R50_06630</name>
    <name evidence="2" type="ORF">D6R50_10805</name>
</gene>
<name>A0A3A9IDC9_AERVE</name>
<comment type="caution">
    <text evidence="1">The sequence shown here is derived from an EMBL/GenBank/DDBJ whole genome shotgun (WGS) entry which is preliminary data.</text>
</comment>
<evidence type="ECO:0000313" key="3">
    <source>
        <dbReference type="Proteomes" id="UP000281725"/>
    </source>
</evidence>
<dbReference type="EMBL" id="RAWX01000002">
    <property type="protein sequence ID" value="RKJ88965.1"/>
    <property type="molecule type" value="Genomic_DNA"/>
</dbReference>
<organism evidence="1 3">
    <name type="scientific">Aeromonas veronii</name>
    <dbReference type="NCBI Taxonomy" id="654"/>
    <lineage>
        <taxon>Bacteria</taxon>
        <taxon>Pseudomonadati</taxon>
        <taxon>Pseudomonadota</taxon>
        <taxon>Gammaproteobacteria</taxon>
        <taxon>Aeromonadales</taxon>
        <taxon>Aeromonadaceae</taxon>
        <taxon>Aeromonas</taxon>
    </lineage>
</organism>
<sequence>MIKLRIVWIIKLTAFTNSFEYVDRQVFDAIRINRRCCVDVGRLIGTNGGRGYRHVRGTLRSQALMRLLVFVKPVGKDLQHPQ</sequence>
<dbReference type="AlphaFoldDB" id="A0A3A9IDC9"/>
<evidence type="ECO:0000313" key="1">
    <source>
        <dbReference type="EMBL" id="RKJ88965.1"/>
    </source>
</evidence>